<evidence type="ECO:0000313" key="1">
    <source>
        <dbReference type="EMBL" id="KGB36282.1"/>
    </source>
</evidence>
<gene>
    <name evidence="1" type="ORF">MS3_04566</name>
</gene>
<name>A0A094ZQ94_SCHHA</name>
<dbReference type="EMBL" id="KL250759">
    <property type="protein sequence ID" value="KGB36282.1"/>
    <property type="molecule type" value="Genomic_DNA"/>
</dbReference>
<sequence length="266" mass="30983">MLTIPRESNLFKYTDDDYYHNPHSNSLINFNTNHQQHVIQHQNSQSTHTFLNDQPDIEHKSIEVIEHEYLNKNIITNTTINKLNVSEDSRNCLTPIVSTITLTNLDQNHQHHSDLQSNQSVIKDISSIITSSSLDISGSNSTSLSSSYIDYRPSNSNINERLFHTSEFSNNIHNNNNRYPLYNLPFSMEYCSNKLIQQNDEWNRIFTSEKMLQNTTTINECSKVKQSNDERRFKQQRYLSAQEREQMANNLKMSAQQTLNGKTNYT</sequence>
<reference evidence="1" key="1">
    <citation type="journal article" date="2012" name="Nat. Genet.">
        <title>Whole-genome sequence of Schistosoma haematobium.</title>
        <authorList>
            <person name="Young N.D."/>
            <person name="Jex A.R."/>
            <person name="Li B."/>
            <person name="Liu S."/>
            <person name="Yang L."/>
            <person name="Xiong Z."/>
            <person name="Li Y."/>
            <person name="Cantacessi C."/>
            <person name="Hall R.S."/>
            <person name="Xu X."/>
            <person name="Chen F."/>
            <person name="Wu X."/>
            <person name="Zerlotini A."/>
            <person name="Oliveira G."/>
            <person name="Hofmann A."/>
            <person name="Zhang G."/>
            <person name="Fang X."/>
            <person name="Kang Y."/>
            <person name="Campbell B.E."/>
            <person name="Loukas A."/>
            <person name="Ranganathan S."/>
            <person name="Rollinson D."/>
            <person name="Rinaldi G."/>
            <person name="Brindley P.J."/>
            <person name="Yang H."/>
            <person name="Wang J."/>
            <person name="Wang J."/>
            <person name="Gasser R.B."/>
        </authorList>
    </citation>
    <scope>NUCLEOTIDE SEQUENCE [LARGE SCALE GENOMIC DNA]</scope>
</reference>
<organism evidence="1">
    <name type="scientific">Schistosoma haematobium</name>
    <name type="common">Blood fluke</name>
    <dbReference type="NCBI Taxonomy" id="6185"/>
    <lineage>
        <taxon>Eukaryota</taxon>
        <taxon>Metazoa</taxon>
        <taxon>Spiralia</taxon>
        <taxon>Lophotrochozoa</taxon>
        <taxon>Platyhelminthes</taxon>
        <taxon>Trematoda</taxon>
        <taxon>Digenea</taxon>
        <taxon>Strigeidida</taxon>
        <taxon>Schistosomatoidea</taxon>
        <taxon>Schistosomatidae</taxon>
        <taxon>Schistosoma</taxon>
    </lineage>
</organism>
<dbReference type="STRING" id="6185.A0A094ZQ94"/>
<proteinExistence type="predicted"/>
<dbReference type="AlphaFoldDB" id="A0A094ZQ94"/>
<protein>
    <submittedName>
        <fullName evidence="1">Uncharacterized protein</fullName>
    </submittedName>
</protein>
<accession>A0A094ZQ94</accession>